<dbReference type="PANTHER" id="PTHR43104:SF4">
    <property type="entry name" value="L-2-HYDROXYGLUTARATE DEHYDROGENASE, MITOCHONDRIAL"/>
    <property type="match status" value="1"/>
</dbReference>
<dbReference type="AlphaFoldDB" id="A0A3B0SDF4"/>
<evidence type="ECO:0000256" key="5">
    <source>
        <dbReference type="ARBA" id="ARBA00037941"/>
    </source>
</evidence>
<dbReference type="GO" id="GO:0047545">
    <property type="term" value="F:(S)-2-hydroxyglutarate dehydrogenase activity"/>
    <property type="evidence" value="ECO:0007669"/>
    <property type="project" value="TreeGrafter"/>
</dbReference>
<accession>A0A3B0SDF4</accession>
<name>A0A3B0SDF4_9ZZZZ</name>
<reference evidence="7" key="1">
    <citation type="submission" date="2018-06" db="EMBL/GenBank/DDBJ databases">
        <authorList>
            <person name="Zhirakovskaya E."/>
        </authorList>
    </citation>
    <scope>NUCLEOTIDE SEQUENCE</scope>
</reference>
<dbReference type="Gene3D" id="3.30.9.10">
    <property type="entry name" value="D-Amino Acid Oxidase, subunit A, domain 2"/>
    <property type="match status" value="1"/>
</dbReference>
<feature type="non-terminal residue" evidence="7">
    <location>
        <position position="220"/>
    </location>
</feature>
<dbReference type="PANTHER" id="PTHR43104">
    <property type="entry name" value="L-2-HYDROXYGLUTARATE DEHYDROGENASE, MITOCHONDRIAL"/>
    <property type="match status" value="1"/>
</dbReference>
<dbReference type="Pfam" id="PF01266">
    <property type="entry name" value="DAO"/>
    <property type="match status" value="1"/>
</dbReference>
<keyword evidence="2" id="KW-0285">Flavoprotein</keyword>
<organism evidence="7">
    <name type="scientific">hydrothermal vent metagenome</name>
    <dbReference type="NCBI Taxonomy" id="652676"/>
    <lineage>
        <taxon>unclassified sequences</taxon>
        <taxon>metagenomes</taxon>
        <taxon>ecological metagenomes</taxon>
    </lineage>
</organism>
<dbReference type="EMBL" id="UOEH01000355">
    <property type="protein sequence ID" value="VAW02073.1"/>
    <property type="molecule type" value="Genomic_DNA"/>
</dbReference>
<evidence type="ECO:0000256" key="2">
    <source>
        <dbReference type="ARBA" id="ARBA00022630"/>
    </source>
</evidence>
<feature type="domain" description="FAD dependent oxidoreductase" evidence="6">
    <location>
        <begin position="6"/>
        <end position="211"/>
    </location>
</feature>
<evidence type="ECO:0000256" key="4">
    <source>
        <dbReference type="ARBA" id="ARBA00023002"/>
    </source>
</evidence>
<keyword evidence="4 7" id="KW-0560">Oxidoreductase</keyword>
<comment type="similarity">
    <text evidence="5">Belongs to the L2HGDH family.</text>
</comment>
<evidence type="ECO:0000259" key="6">
    <source>
        <dbReference type="Pfam" id="PF01266"/>
    </source>
</evidence>
<proteinExistence type="inferred from homology"/>
<evidence type="ECO:0000256" key="3">
    <source>
        <dbReference type="ARBA" id="ARBA00022827"/>
    </source>
</evidence>
<sequence length="220" mass="22971">MAESVDVIVIGAGVVGLAVGRALARAGREVIVVERHDGFGEETSSRNSEVIHAGIYYRPGGMRAKLCVPGRKMLYAFCKEYHVNHERCEKLIVANGEKEVARLSTIRATAQTNGVDDLQLLTGAEAIALEPALRCDGALFSPSSGIVDSHGLMLALLGDLEDAGGALALSSPIGGGRVVDGGVELDIGGKEPIKLRSKMVVNRAGLSAHKIAHSIVSVPA</sequence>
<gene>
    <name evidence="7" type="ORF">MNBD_ALPHA05-2528</name>
</gene>
<evidence type="ECO:0000313" key="7">
    <source>
        <dbReference type="EMBL" id="VAW02073.1"/>
    </source>
</evidence>
<evidence type="ECO:0000256" key="1">
    <source>
        <dbReference type="ARBA" id="ARBA00001974"/>
    </source>
</evidence>
<dbReference type="GO" id="GO:0019145">
    <property type="term" value="F:aminobutyraldehyde dehydrogenase (NAD+) activity"/>
    <property type="evidence" value="ECO:0007669"/>
    <property type="project" value="UniProtKB-EC"/>
</dbReference>
<dbReference type="InterPro" id="IPR036188">
    <property type="entry name" value="FAD/NAD-bd_sf"/>
</dbReference>
<keyword evidence="3" id="KW-0274">FAD</keyword>
<protein>
    <submittedName>
        <fullName evidence="7">Aminobutyraldehyde dehydrogenase</fullName>
        <ecNumber evidence="7">1.2.1.19</ecNumber>
    </submittedName>
</protein>
<dbReference type="InterPro" id="IPR006076">
    <property type="entry name" value="FAD-dep_OxRdtase"/>
</dbReference>
<dbReference type="SUPFAM" id="SSF51905">
    <property type="entry name" value="FAD/NAD(P)-binding domain"/>
    <property type="match status" value="1"/>
</dbReference>
<dbReference type="EC" id="1.2.1.19" evidence="7"/>
<dbReference type="Gene3D" id="3.50.50.60">
    <property type="entry name" value="FAD/NAD(P)-binding domain"/>
    <property type="match status" value="1"/>
</dbReference>
<comment type="cofactor">
    <cofactor evidence="1">
        <name>FAD</name>
        <dbReference type="ChEBI" id="CHEBI:57692"/>
    </cofactor>
</comment>